<comment type="caution">
    <text evidence="1">The sequence shown here is derived from an EMBL/GenBank/DDBJ whole genome shotgun (WGS) entry which is preliminary data.</text>
</comment>
<protein>
    <submittedName>
        <fullName evidence="1">KEOPS complex kinase/ATPase Bud32</fullName>
        <ecNumber evidence="1">2.7.11.1</ecNumber>
    </submittedName>
</protein>
<dbReference type="Proteomes" id="UP000033636">
    <property type="component" value="Unassembled WGS sequence"/>
</dbReference>
<evidence type="ECO:0000313" key="1">
    <source>
        <dbReference type="EMBL" id="MFB6490742.1"/>
    </source>
</evidence>
<gene>
    <name evidence="1" type="ORF">TU35_005785</name>
</gene>
<evidence type="ECO:0000313" key="2">
    <source>
        <dbReference type="Proteomes" id="UP000033636"/>
    </source>
</evidence>
<dbReference type="EMBL" id="JZWT02000013">
    <property type="protein sequence ID" value="MFB6490742.1"/>
    <property type="molecule type" value="Genomic_DNA"/>
</dbReference>
<dbReference type="EC" id="2.7.11.1" evidence="1"/>
<name>A0ACC6V110_9CREN</name>
<keyword evidence="1" id="KW-0418">Kinase</keyword>
<reference evidence="1" key="1">
    <citation type="submission" date="2024-07" db="EMBL/GenBank/DDBJ databases">
        <title>Metagenome and Metagenome-Assembled Genomes of Archaea from a hot spring from the geothermal field of Los Azufres, Mexico.</title>
        <authorList>
            <person name="Marin-Paredes R."/>
            <person name="Martinez-Romero E."/>
            <person name="Servin-Garciduenas L.E."/>
        </authorList>
    </citation>
    <scope>NUCLEOTIDE SEQUENCE</scope>
</reference>
<organism evidence="1 2">
    <name type="scientific">Thermoproteus sp. AZ2</name>
    <dbReference type="NCBI Taxonomy" id="1609232"/>
    <lineage>
        <taxon>Archaea</taxon>
        <taxon>Thermoproteota</taxon>
        <taxon>Thermoprotei</taxon>
        <taxon>Thermoproteales</taxon>
        <taxon>Thermoproteaceae</taxon>
        <taxon>Thermoproteus</taxon>
    </lineage>
</organism>
<proteinExistence type="predicted"/>
<accession>A0ACC6V110</accession>
<keyword evidence="1" id="KW-0808">Transferase</keyword>
<sequence length="208" mass="23271">MRLIAKGAEAELYEADWFGLRAVLKIRRPKPYRDPQLDAAIRRRRTVNEVRLMSKAREAGVSTPAVYFFDLEECLIAMEFIEGPTAKALLESGRVDVLNDVGRRVALLHKAGVVHGDLALTNVIYRGGEPYFIDFGLGQVVEGGGRRAALEFGRDVNVLLRILDTYGAAAERYKAAFWEGYREVAGARADEVEAAVRRIRASARYVER</sequence>